<protein>
    <recommendedName>
        <fullName evidence="4">Myelin basic protein</fullName>
    </recommendedName>
</protein>
<evidence type="ECO:0000256" key="1">
    <source>
        <dbReference type="SAM" id="MobiDB-lite"/>
    </source>
</evidence>
<evidence type="ECO:0008006" key="4">
    <source>
        <dbReference type="Google" id="ProtNLM"/>
    </source>
</evidence>
<dbReference type="EMBL" id="JAMKFB020000016">
    <property type="protein sequence ID" value="KAL0171477.1"/>
    <property type="molecule type" value="Genomic_DNA"/>
</dbReference>
<evidence type="ECO:0000313" key="3">
    <source>
        <dbReference type="Proteomes" id="UP001529510"/>
    </source>
</evidence>
<name>A0ABD0PCH7_CIRMR</name>
<feature type="non-terminal residue" evidence="2">
    <location>
        <position position="1"/>
    </location>
</feature>
<sequence length="58" mass="6031">SQSVSGKSKRAKDGKGSAFQSKNGLFSGFIRSKLGLSPSAFARGISVLVLGKALFLSR</sequence>
<accession>A0ABD0PCH7</accession>
<comment type="caution">
    <text evidence="2">The sequence shown here is derived from an EMBL/GenBank/DDBJ whole genome shotgun (WGS) entry which is preliminary data.</text>
</comment>
<dbReference type="Proteomes" id="UP001529510">
    <property type="component" value="Unassembled WGS sequence"/>
</dbReference>
<reference evidence="2 3" key="1">
    <citation type="submission" date="2024-05" db="EMBL/GenBank/DDBJ databases">
        <title>Genome sequencing and assembly of Indian major carp, Cirrhinus mrigala (Hamilton, 1822).</title>
        <authorList>
            <person name="Mohindra V."/>
            <person name="Chowdhury L.M."/>
            <person name="Lal K."/>
            <person name="Jena J.K."/>
        </authorList>
    </citation>
    <scope>NUCLEOTIDE SEQUENCE [LARGE SCALE GENOMIC DNA]</scope>
    <source>
        <strain evidence="2">CM1030</strain>
        <tissue evidence="2">Blood</tissue>
    </source>
</reference>
<proteinExistence type="predicted"/>
<evidence type="ECO:0000313" key="2">
    <source>
        <dbReference type="EMBL" id="KAL0171477.1"/>
    </source>
</evidence>
<organism evidence="2 3">
    <name type="scientific">Cirrhinus mrigala</name>
    <name type="common">Mrigala</name>
    <dbReference type="NCBI Taxonomy" id="683832"/>
    <lineage>
        <taxon>Eukaryota</taxon>
        <taxon>Metazoa</taxon>
        <taxon>Chordata</taxon>
        <taxon>Craniata</taxon>
        <taxon>Vertebrata</taxon>
        <taxon>Euteleostomi</taxon>
        <taxon>Actinopterygii</taxon>
        <taxon>Neopterygii</taxon>
        <taxon>Teleostei</taxon>
        <taxon>Ostariophysi</taxon>
        <taxon>Cypriniformes</taxon>
        <taxon>Cyprinidae</taxon>
        <taxon>Labeoninae</taxon>
        <taxon>Labeonini</taxon>
        <taxon>Cirrhinus</taxon>
    </lineage>
</organism>
<keyword evidence="3" id="KW-1185">Reference proteome</keyword>
<feature type="region of interest" description="Disordered" evidence="1">
    <location>
        <begin position="1"/>
        <end position="22"/>
    </location>
</feature>
<dbReference type="AlphaFoldDB" id="A0ABD0PCH7"/>
<gene>
    <name evidence="2" type="ORF">M9458_031788</name>
</gene>